<dbReference type="NCBIfam" id="TIGR00229">
    <property type="entry name" value="sensory_box"/>
    <property type="match status" value="3"/>
</dbReference>
<evidence type="ECO:0000256" key="5">
    <source>
        <dbReference type="ARBA" id="ARBA00022519"/>
    </source>
</evidence>
<keyword evidence="5" id="KW-0997">Cell inner membrane</keyword>
<accession>A0A8J7M0Y8</accession>
<evidence type="ECO:0000256" key="1">
    <source>
        <dbReference type="ARBA" id="ARBA00000085"/>
    </source>
</evidence>
<dbReference type="EMBL" id="JAEMHM010000016">
    <property type="protein sequence ID" value="MBJ6726623.1"/>
    <property type="molecule type" value="Genomic_DNA"/>
</dbReference>
<feature type="transmembrane region" description="Helical" evidence="14">
    <location>
        <begin position="35"/>
        <end position="55"/>
    </location>
</feature>
<dbReference type="GO" id="GO:0000166">
    <property type="term" value="F:nucleotide binding"/>
    <property type="evidence" value="ECO:0007669"/>
    <property type="project" value="UniProtKB-KW"/>
</dbReference>
<evidence type="ECO:0000256" key="11">
    <source>
        <dbReference type="ARBA" id="ARBA00022777"/>
    </source>
</evidence>
<dbReference type="InterPro" id="IPR001610">
    <property type="entry name" value="PAC"/>
</dbReference>
<feature type="domain" description="PAC" evidence="16">
    <location>
        <begin position="516"/>
        <end position="566"/>
    </location>
</feature>
<keyword evidence="11" id="KW-0418">Kinase</keyword>
<evidence type="ECO:0000256" key="10">
    <source>
        <dbReference type="ARBA" id="ARBA00022741"/>
    </source>
</evidence>
<keyword evidence="12 14" id="KW-1133">Transmembrane helix</keyword>
<dbReference type="FunFam" id="2.10.70.100:FF:000001">
    <property type="entry name" value="Sensory transduction histidine kinase"/>
    <property type="match status" value="1"/>
</dbReference>
<dbReference type="InterPro" id="IPR013767">
    <property type="entry name" value="PAS_fold"/>
</dbReference>
<dbReference type="GO" id="GO:0005886">
    <property type="term" value="C:plasma membrane"/>
    <property type="evidence" value="ECO:0007669"/>
    <property type="project" value="UniProtKB-SubCell"/>
</dbReference>
<evidence type="ECO:0000256" key="13">
    <source>
        <dbReference type="ARBA" id="ARBA00023136"/>
    </source>
</evidence>
<dbReference type="SMART" id="SM00086">
    <property type="entry name" value="PAC"/>
    <property type="match status" value="2"/>
</dbReference>
<dbReference type="InterPro" id="IPR013655">
    <property type="entry name" value="PAS_fold_3"/>
</dbReference>
<dbReference type="SMART" id="SM00091">
    <property type="entry name" value="PAS"/>
    <property type="match status" value="5"/>
</dbReference>
<dbReference type="SUPFAM" id="SSF55785">
    <property type="entry name" value="PYP-like sensor domain (PAS domain)"/>
    <property type="match status" value="5"/>
</dbReference>
<proteinExistence type="predicted"/>
<keyword evidence="13 14" id="KW-0472">Membrane</keyword>
<keyword evidence="4" id="KW-1003">Cell membrane</keyword>
<keyword evidence="18" id="KW-1185">Reference proteome</keyword>
<comment type="catalytic activity">
    <reaction evidence="1">
        <text>ATP + protein L-histidine = ADP + protein N-phospho-L-histidine.</text>
        <dbReference type="EC" id="2.7.13.3"/>
    </reaction>
</comment>
<evidence type="ECO:0000259" key="15">
    <source>
        <dbReference type="PROSITE" id="PS50112"/>
    </source>
</evidence>
<comment type="subcellular location">
    <subcellularLocation>
        <location evidence="2">Cell inner membrane</location>
        <topology evidence="2">Multi-pass membrane protein</topology>
    </subcellularLocation>
</comment>
<keyword evidence="8 14" id="KW-0812">Transmembrane</keyword>
<feature type="domain" description="PAS" evidence="15">
    <location>
        <begin position="191"/>
        <end position="265"/>
    </location>
</feature>
<feature type="domain" description="PAC" evidence="16">
    <location>
        <begin position="388"/>
        <end position="440"/>
    </location>
</feature>
<keyword evidence="9" id="KW-0677">Repeat</keyword>
<dbReference type="InterPro" id="IPR000014">
    <property type="entry name" value="PAS"/>
</dbReference>
<dbReference type="Gene3D" id="2.10.70.100">
    <property type="match status" value="1"/>
</dbReference>
<evidence type="ECO:0000256" key="6">
    <source>
        <dbReference type="ARBA" id="ARBA00022553"/>
    </source>
</evidence>
<dbReference type="PROSITE" id="PS50112">
    <property type="entry name" value="PAS"/>
    <property type="match status" value="3"/>
</dbReference>
<name>A0A8J7M0Y8_9BACT</name>
<evidence type="ECO:0000256" key="4">
    <source>
        <dbReference type="ARBA" id="ARBA00022475"/>
    </source>
</evidence>
<evidence type="ECO:0000256" key="3">
    <source>
        <dbReference type="ARBA" id="ARBA00012438"/>
    </source>
</evidence>
<comment type="caution">
    <text evidence="17">The sequence shown here is derived from an EMBL/GenBank/DDBJ whole genome shotgun (WGS) entry which is preliminary data.</text>
</comment>
<dbReference type="Pfam" id="PF13426">
    <property type="entry name" value="PAS_9"/>
    <property type="match status" value="2"/>
</dbReference>
<evidence type="ECO:0000259" key="16">
    <source>
        <dbReference type="PROSITE" id="PS50113"/>
    </source>
</evidence>
<evidence type="ECO:0000313" key="18">
    <source>
        <dbReference type="Proteomes" id="UP000636888"/>
    </source>
</evidence>
<dbReference type="PROSITE" id="PS50113">
    <property type="entry name" value="PAC"/>
    <property type="match status" value="2"/>
</dbReference>
<dbReference type="GO" id="GO:0006355">
    <property type="term" value="P:regulation of DNA-templated transcription"/>
    <property type="evidence" value="ECO:0007669"/>
    <property type="project" value="InterPro"/>
</dbReference>
<evidence type="ECO:0000256" key="9">
    <source>
        <dbReference type="ARBA" id="ARBA00022737"/>
    </source>
</evidence>
<keyword evidence="7" id="KW-0808">Transferase</keyword>
<evidence type="ECO:0000256" key="12">
    <source>
        <dbReference type="ARBA" id="ARBA00022989"/>
    </source>
</evidence>
<feature type="domain" description="PAS" evidence="15">
    <location>
        <begin position="588"/>
        <end position="636"/>
    </location>
</feature>
<dbReference type="PANTHER" id="PTHR43304">
    <property type="entry name" value="PHYTOCHROME-LIKE PROTEIN CPH1"/>
    <property type="match status" value="1"/>
</dbReference>
<dbReference type="AlphaFoldDB" id="A0A8J7M0Y8"/>
<dbReference type="InterPro" id="IPR000700">
    <property type="entry name" value="PAS-assoc_C"/>
</dbReference>
<dbReference type="CDD" id="cd00130">
    <property type="entry name" value="PAS"/>
    <property type="match status" value="3"/>
</dbReference>
<dbReference type="Gene3D" id="3.30.450.20">
    <property type="entry name" value="PAS domain"/>
    <property type="match status" value="5"/>
</dbReference>
<keyword evidence="6" id="KW-0597">Phosphoprotein</keyword>
<dbReference type="InterPro" id="IPR035965">
    <property type="entry name" value="PAS-like_dom_sf"/>
</dbReference>
<dbReference type="GO" id="GO:0004673">
    <property type="term" value="F:protein histidine kinase activity"/>
    <property type="evidence" value="ECO:0007669"/>
    <property type="project" value="UniProtKB-EC"/>
</dbReference>
<evidence type="ECO:0000313" key="17">
    <source>
        <dbReference type="EMBL" id="MBJ6726623.1"/>
    </source>
</evidence>
<evidence type="ECO:0000256" key="14">
    <source>
        <dbReference type="SAM" id="Phobius"/>
    </source>
</evidence>
<organism evidence="17 18">
    <name type="scientific">Geomesophilobacter sediminis</name>
    <dbReference type="NCBI Taxonomy" id="2798584"/>
    <lineage>
        <taxon>Bacteria</taxon>
        <taxon>Pseudomonadati</taxon>
        <taxon>Thermodesulfobacteriota</taxon>
        <taxon>Desulfuromonadia</taxon>
        <taxon>Geobacterales</taxon>
        <taxon>Geobacteraceae</taxon>
        <taxon>Geomesophilobacter</taxon>
    </lineage>
</organism>
<dbReference type="Pfam" id="PF00989">
    <property type="entry name" value="PAS"/>
    <property type="match status" value="2"/>
</dbReference>
<evidence type="ECO:0000256" key="8">
    <source>
        <dbReference type="ARBA" id="ARBA00022692"/>
    </source>
</evidence>
<sequence length="722" mass="81020">MSEQLKSPNIAFALAAFALAWLAVALLGSVFASPFFLCTFAALLVGVAAFMATLIDSQRRRAEAAWKRAEARCAAVLEAAGDGLCIINGKESLIKGVNARFTEKWGTASPAGKLLSDALRDPELARAAANLLAASSPWAAPVEVEGTDDGPLLTELRCLPLPATGREAADFILVLRDLSLEKRCQKLVEAAREPYRTLLEHVGTAMAVVTPDGKLTLSNQAARELTGYSREEMEGRLLADLADPESQQELVKQWGEPVSETARDAFHIRLRHRNGSEMYVGVERAVIPGSSDLLVSLRDSAAERQLEDELRESRATLALLQRISRMGTWEWDIVNDTISWSEEMYRIFWVDPAQQLPTYEGYLNMVHPGDREQLIQAINNALYNKKPYNLDHRIVLPDGSVRAISGRAEVTYDAKGNPLRMVGTNQDITWRVEAEQALRSSEEKFSKAFHASPDSIVITRADDGTYIDVNEAFQEMTGYTRDEVLGKSSYADLKLWVDPDARMMMLKLMNQFGHVRNLEVRFRVKSGEIKELLWSADVIEYGGEACLIAISRDVTEQRHLEQELLKSEAKLYMKHEELKNLFQQMEGIRREWEETMDCISDLFILSDQWGRIRRFNRAVEEFTGMAHRDIVGRDCLAFLEELGLRSHVENPGVELFHETTGRWFVVKRYAFPHSEADSTTREVVIINDTTDIGRRNEPASTVTLETAPSAPAENLRDIGTLE</sequence>
<dbReference type="Proteomes" id="UP000636888">
    <property type="component" value="Unassembled WGS sequence"/>
</dbReference>
<gene>
    <name evidence="17" type="ORF">JFN93_18070</name>
</gene>
<protein>
    <recommendedName>
        <fullName evidence="3">histidine kinase</fullName>
        <ecNumber evidence="3">2.7.13.3</ecNumber>
    </recommendedName>
</protein>
<evidence type="ECO:0000256" key="7">
    <source>
        <dbReference type="ARBA" id="ARBA00022679"/>
    </source>
</evidence>
<dbReference type="InterPro" id="IPR052162">
    <property type="entry name" value="Sensor_kinase/Photoreceptor"/>
</dbReference>
<reference evidence="17" key="1">
    <citation type="submission" date="2020-12" db="EMBL/GenBank/DDBJ databases">
        <title>Geomonas sp. Red875, isolated from river sediment.</title>
        <authorList>
            <person name="Xu Z."/>
            <person name="Zhang Z."/>
            <person name="Masuda Y."/>
            <person name="Itoh H."/>
            <person name="Senoo K."/>
        </authorList>
    </citation>
    <scope>NUCLEOTIDE SEQUENCE</scope>
    <source>
        <strain evidence="17">Red875</strain>
    </source>
</reference>
<evidence type="ECO:0000256" key="2">
    <source>
        <dbReference type="ARBA" id="ARBA00004429"/>
    </source>
</evidence>
<dbReference type="PANTHER" id="PTHR43304:SF1">
    <property type="entry name" value="PAC DOMAIN-CONTAINING PROTEIN"/>
    <property type="match status" value="1"/>
</dbReference>
<dbReference type="Pfam" id="PF08447">
    <property type="entry name" value="PAS_3"/>
    <property type="match status" value="1"/>
</dbReference>
<dbReference type="EC" id="2.7.13.3" evidence="3"/>
<feature type="domain" description="PAS" evidence="15">
    <location>
        <begin position="441"/>
        <end position="511"/>
    </location>
</feature>
<dbReference type="RefSeq" id="WP_199385540.1">
    <property type="nucleotide sequence ID" value="NZ_JAEMHM010000016.1"/>
</dbReference>
<keyword evidence="10" id="KW-0547">Nucleotide-binding</keyword>